<organism evidence="2 3">
    <name type="scientific">Larinioides sclopetarius</name>
    <dbReference type="NCBI Taxonomy" id="280406"/>
    <lineage>
        <taxon>Eukaryota</taxon>
        <taxon>Metazoa</taxon>
        <taxon>Ecdysozoa</taxon>
        <taxon>Arthropoda</taxon>
        <taxon>Chelicerata</taxon>
        <taxon>Arachnida</taxon>
        <taxon>Araneae</taxon>
        <taxon>Araneomorphae</taxon>
        <taxon>Entelegynae</taxon>
        <taxon>Araneoidea</taxon>
        <taxon>Araneidae</taxon>
        <taxon>Larinioides</taxon>
    </lineage>
</organism>
<dbReference type="InterPro" id="IPR052728">
    <property type="entry name" value="O2_lipid_transport_reg"/>
</dbReference>
<dbReference type="AlphaFoldDB" id="A0AAV2A477"/>
<reference evidence="2 3" key="1">
    <citation type="submission" date="2024-04" db="EMBL/GenBank/DDBJ databases">
        <authorList>
            <person name="Rising A."/>
            <person name="Reimegard J."/>
            <person name="Sonavane S."/>
            <person name="Akerstrom W."/>
            <person name="Nylinder S."/>
            <person name="Hedman E."/>
            <person name="Kallberg Y."/>
        </authorList>
    </citation>
    <scope>NUCLEOTIDE SEQUENCE [LARGE SCALE GENOMIC DNA]</scope>
</reference>
<dbReference type="PANTHER" id="PTHR11161:SF0">
    <property type="entry name" value="O-ACYLTRANSFERASE LIKE PROTEIN"/>
    <property type="match status" value="1"/>
</dbReference>
<dbReference type="EMBL" id="CAXIEN010000104">
    <property type="protein sequence ID" value="CAL1277770.1"/>
    <property type="molecule type" value="Genomic_DNA"/>
</dbReference>
<feature type="transmembrane region" description="Helical" evidence="1">
    <location>
        <begin position="166"/>
        <end position="187"/>
    </location>
</feature>
<gene>
    <name evidence="2" type="ORF">LARSCL_LOCUS9397</name>
</gene>
<comment type="caution">
    <text evidence="2">The sequence shown here is derived from an EMBL/GenBank/DDBJ whole genome shotgun (WGS) entry which is preliminary data.</text>
</comment>
<keyword evidence="1" id="KW-0472">Membrane</keyword>
<name>A0AAV2A477_9ARAC</name>
<protein>
    <recommendedName>
        <fullName evidence="4">Acyltransferase 3 domain-containing protein</fullName>
    </recommendedName>
</protein>
<dbReference type="Proteomes" id="UP001497382">
    <property type="component" value="Unassembled WGS sequence"/>
</dbReference>
<feature type="transmembrane region" description="Helical" evidence="1">
    <location>
        <begin position="29"/>
        <end position="47"/>
    </location>
</feature>
<proteinExistence type="predicted"/>
<evidence type="ECO:0000256" key="1">
    <source>
        <dbReference type="SAM" id="Phobius"/>
    </source>
</evidence>
<feature type="transmembrane region" description="Helical" evidence="1">
    <location>
        <begin position="135"/>
        <end position="154"/>
    </location>
</feature>
<keyword evidence="1" id="KW-0812">Transmembrane</keyword>
<sequence length="204" mass="22991">MGNIADFAEDLQNFLPSLMNFFNKIYTKPYTRIEAYLVGVLLAYIIYKRKENNSPKLNTKILGIGWILASGAALACQFGLYHQKLSLVTASFYNALSRLGFSLGLCWVIFVCVIGQGDAVNSILSWKPLIPLSRLTYCAYLVHPVVMTAYFGSIRALIEFNHINVIMLYLGILFLSYVAALVTSILFESPVIRLERLLRNRFSS</sequence>
<feature type="transmembrane region" description="Helical" evidence="1">
    <location>
        <begin position="59"/>
        <end position="80"/>
    </location>
</feature>
<evidence type="ECO:0000313" key="3">
    <source>
        <dbReference type="Proteomes" id="UP001497382"/>
    </source>
</evidence>
<accession>A0AAV2A477</accession>
<dbReference type="PANTHER" id="PTHR11161">
    <property type="entry name" value="O-ACYLTRANSFERASE"/>
    <property type="match status" value="1"/>
</dbReference>
<feature type="transmembrane region" description="Helical" evidence="1">
    <location>
        <begin position="92"/>
        <end position="114"/>
    </location>
</feature>
<keyword evidence="3" id="KW-1185">Reference proteome</keyword>
<keyword evidence="1" id="KW-1133">Transmembrane helix</keyword>
<evidence type="ECO:0000313" key="2">
    <source>
        <dbReference type="EMBL" id="CAL1277770.1"/>
    </source>
</evidence>
<evidence type="ECO:0008006" key="4">
    <source>
        <dbReference type="Google" id="ProtNLM"/>
    </source>
</evidence>